<reference evidence="3 4" key="1">
    <citation type="submission" date="2016-04" db="EMBL/GenBank/DDBJ databases">
        <title>Complete genome sequence of Fictibacillus phosphorivorans G25-29, a strain toxic to nematodes.</title>
        <authorList>
            <person name="Zheng Z."/>
        </authorList>
    </citation>
    <scope>NUCLEOTIDE SEQUENCE [LARGE SCALE GENOMIC DNA]</scope>
    <source>
        <strain evidence="3 4">G25-29</strain>
    </source>
</reference>
<dbReference type="STRING" id="1221500.ABE65_019555"/>
<dbReference type="AlphaFoldDB" id="A0A160IQV8"/>
<feature type="region of interest" description="Disordered" evidence="1">
    <location>
        <begin position="117"/>
        <end position="163"/>
    </location>
</feature>
<dbReference type="Proteomes" id="UP000076623">
    <property type="component" value="Chromosome"/>
</dbReference>
<accession>A0A160IQV8</accession>
<proteinExistence type="predicted"/>
<feature type="signal peptide" evidence="2">
    <location>
        <begin position="1"/>
        <end position="39"/>
    </location>
</feature>
<keyword evidence="2" id="KW-0732">Signal</keyword>
<evidence type="ECO:0000256" key="2">
    <source>
        <dbReference type="SAM" id="SignalP"/>
    </source>
</evidence>
<sequence length="163" mass="18539">MEISRKEKFSTKKKTAKKWPKIVLATTFALGVGTTSAYAANPNLANDLYNKIMEFTYQSEIESELNKEKNDLLKNVNVAVKGIVADAKKDLDSNKEKIIQDKKKELENHYKQELAEITKRKNEAVNKKTENMNTDATRSSEQKKADISSAIQKEIQESDINKK</sequence>
<feature type="compositionally biased region" description="Basic and acidic residues" evidence="1">
    <location>
        <begin position="154"/>
        <end position="163"/>
    </location>
</feature>
<keyword evidence="4" id="KW-1185">Reference proteome</keyword>
<dbReference type="KEGG" id="fpn:ABE65_019555"/>
<name>A0A160IQV8_9BACL</name>
<evidence type="ECO:0000313" key="4">
    <source>
        <dbReference type="Proteomes" id="UP000076623"/>
    </source>
</evidence>
<organism evidence="3 4">
    <name type="scientific">Fictibacillus phosphorivorans</name>
    <dbReference type="NCBI Taxonomy" id="1221500"/>
    <lineage>
        <taxon>Bacteria</taxon>
        <taxon>Bacillati</taxon>
        <taxon>Bacillota</taxon>
        <taxon>Bacilli</taxon>
        <taxon>Bacillales</taxon>
        <taxon>Fictibacillaceae</taxon>
        <taxon>Fictibacillus</taxon>
    </lineage>
</organism>
<feature type="compositionally biased region" description="Basic and acidic residues" evidence="1">
    <location>
        <begin position="117"/>
        <end position="130"/>
    </location>
</feature>
<protein>
    <submittedName>
        <fullName evidence="3">Uncharacterized protein</fullName>
    </submittedName>
</protein>
<dbReference type="RefSeq" id="WP_066398721.1">
    <property type="nucleotide sequence ID" value="NZ_CP015378.1"/>
</dbReference>
<evidence type="ECO:0000313" key="3">
    <source>
        <dbReference type="EMBL" id="ANC78878.1"/>
    </source>
</evidence>
<gene>
    <name evidence="3" type="ORF">ABE65_019555</name>
</gene>
<evidence type="ECO:0000256" key="1">
    <source>
        <dbReference type="SAM" id="MobiDB-lite"/>
    </source>
</evidence>
<dbReference type="OrthoDB" id="2967593at2"/>
<dbReference type="EMBL" id="CP015378">
    <property type="protein sequence ID" value="ANC78878.1"/>
    <property type="molecule type" value="Genomic_DNA"/>
</dbReference>
<feature type="chain" id="PRO_5043366031" evidence="2">
    <location>
        <begin position="40"/>
        <end position="163"/>
    </location>
</feature>